<reference evidence="4" key="4">
    <citation type="submission" date="2025-08" db="UniProtKB">
        <authorList>
            <consortium name="Ensembl"/>
        </authorList>
    </citation>
    <scope>IDENTIFICATION</scope>
</reference>
<dbReference type="STRING" id="8005.ENSEEEP00000022450"/>
<comment type="subcellular location">
    <subcellularLocation>
        <location evidence="1">Mitochondrion</location>
    </subcellularLocation>
</comment>
<dbReference type="PANTHER" id="PTHR31601">
    <property type="entry name" value="28S RIBOSOMAL PROTEIN S36, MITOCHONDRIAL"/>
    <property type="match status" value="1"/>
</dbReference>
<evidence type="ECO:0000313" key="4">
    <source>
        <dbReference type="Ensembl" id="ENSEEEP00000022450.1"/>
    </source>
</evidence>
<reference evidence="4" key="3">
    <citation type="submission" date="2020-05" db="EMBL/GenBank/DDBJ databases">
        <title>Electrophorus electricus (electric eel) genome, fEleEle1, primary haplotype.</title>
        <authorList>
            <person name="Myers G."/>
            <person name="Meyer A."/>
            <person name="Fedrigo O."/>
            <person name="Formenti G."/>
            <person name="Rhie A."/>
            <person name="Tracey A."/>
            <person name="Sims Y."/>
            <person name="Jarvis E.D."/>
        </authorList>
    </citation>
    <scope>NUCLEOTIDE SEQUENCE [LARGE SCALE GENOMIC DNA]</scope>
</reference>
<evidence type="ECO:0000256" key="3">
    <source>
        <dbReference type="ARBA" id="ARBA00043970"/>
    </source>
</evidence>
<dbReference type="OMA" id="MSQHSKG"/>
<dbReference type="AlphaFoldDB" id="A0A4W4FCI5"/>
<reference evidence="5" key="1">
    <citation type="journal article" date="2014" name="Science">
        <title>Nonhuman genetics. Genomic basis for the convergent evolution of electric organs.</title>
        <authorList>
            <person name="Gallant J.R."/>
            <person name="Traeger L.L."/>
            <person name="Volkening J.D."/>
            <person name="Moffett H."/>
            <person name="Chen P.H."/>
            <person name="Novina C.D."/>
            <person name="Phillips G.N.Jr."/>
            <person name="Anand R."/>
            <person name="Wells G.B."/>
            <person name="Pinch M."/>
            <person name="Guth R."/>
            <person name="Unguez G.A."/>
            <person name="Albert J.S."/>
            <person name="Zakon H.H."/>
            <person name="Samanta M.P."/>
            <person name="Sussman M.R."/>
        </authorList>
    </citation>
    <scope>NUCLEOTIDE SEQUENCE [LARGE SCALE GENOMIC DNA]</scope>
</reference>
<keyword evidence="5" id="KW-1185">Reference proteome</keyword>
<gene>
    <name evidence="4" type="primary">MRPS36</name>
</gene>
<dbReference type="GO" id="GO:0004591">
    <property type="term" value="F:oxoglutarate dehydrogenase (succinyl-transferring) activity"/>
    <property type="evidence" value="ECO:0007669"/>
    <property type="project" value="TreeGrafter"/>
</dbReference>
<name>A0A4W4FCI5_ELEEL</name>
<dbReference type="GO" id="GO:0006103">
    <property type="term" value="P:2-oxoglutarate metabolic process"/>
    <property type="evidence" value="ECO:0007669"/>
    <property type="project" value="InterPro"/>
</dbReference>
<dbReference type="PANTHER" id="PTHR31601:SF2">
    <property type="entry name" value="ALPHA-KETOGLUTARATE DEHYDROGENASE COMPONENT 4"/>
    <property type="match status" value="1"/>
</dbReference>
<dbReference type="OrthoDB" id="2116030at2759"/>
<dbReference type="RefSeq" id="XP_026870177.1">
    <property type="nucleotide sequence ID" value="XM_027014376.2"/>
</dbReference>
<reference evidence="5" key="2">
    <citation type="journal article" date="2017" name="Sci. Adv.">
        <title>A tail of two voltages: Proteomic comparison of the three electric organs of the electric eel.</title>
        <authorList>
            <person name="Traeger L.L."/>
            <person name="Sabat G."/>
            <person name="Barrett-Wilt G.A."/>
            <person name="Wells G.B."/>
            <person name="Sussman M.R."/>
        </authorList>
    </citation>
    <scope>NUCLEOTIDE SEQUENCE [LARGE SCALE GENOMIC DNA]</scope>
</reference>
<accession>A0A4W4FCI5</accession>
<evidence type="ECO:0000313" key="5">
    <source>
        <dbReference type="Proteomes" id="UP000314983"/>
    </source>
</evidence>
<organism evidence="4 5">
    <name type="scientific">Electrophorus electricus</name>
    <name type="common">Electric eel</name>
    <name type="synonym">Gymnotus electricus</name>
    <dbReference type="NCBI Taxonomy" id="8005"/>
    <lineage>
        <taxon>Eukaryota</taxon>
        <taxon>Metazoa</taxon>
        <taxon>Chordata</taxon>
        <taxon>Craniata</taxon>
        <taxon>Vertebrata</taxon>
        <taxon>Euteleostomi</taxon>
        <taxon>Actinopterygii</taxon>
        <taxon>Neopterygii</taxon>
        <taxon>Teleostei</taxon>
        <taxon>Ostariophysi</taxon>
        <taxon>Gymnotiformes</taxon>
        <taxon>Gymnotoidei</taxon>
        <taxon>Gymnotidae</taxon>
        <taxon>Electrophorus</taxon>
    </lineage>
</organism>
<sequence>MGSSVSRSGMAAARAVQAVRPHVPLITFPNRQGLAKPNVQEALKLLVASMPQTSTPSAPAQAATGVGRTTGAAEWLSGSPDSVAVIKQLPQKYRRRALLPEEMDYIQRGGPE</sequence>
<comment type="similarity">
    <text evidence="3">Belongs to the alpha-ketoglutarate dehydrogenase component 4 family.</text>
</comment>
<evidence type="ECO:0000256" key="2">
    <source>
        <dbReference type="ARBA" id="ARBA00023128"/>
    </source>
</evidence>
<dbReference type="InterPro" id="IPR020373">
    <property type="entry name" value="Kgd4/YMR-31"/>
</dbReference>
<dbReference type="Ensembl" id="ENSEEET00000022700.2">
    <property type="protein sequence ID" value="ENSEEEP00000022450.1"/>
    <property type="gene ID" value="ENSEEEG00000010903.2"/>
</dbReference>
<dbReference type="Proteomes" id="UP000314983">
    <property type="component" value="Chromosome 23"/>
</dbReference>
<reference evidence="4" key="5">
    <citation type="submission" date="2025-09" db="UniProtKB">
        <authorList>
            <consortium name="Ensembl"/>
        </authorList>
    </citation>
    <scope>IDENTIFICATION</scope>
</reference>
<evidence type="ECO:0008006" key="6">
    <source>
        <dbReference type="Google" id="ProtNLM"/>
    </source>
</evidence>
<dbReference type="GeneTree" id="ENSGT00390000017443"/>
<dbReference type="GeneID" id="113580056"/>
<dbReference type="GO" id="GO:0005739">
    <property type="term" value="C:mitochondrion"/>
    <property type="evidence" value="ECO:0007669"/>
    <property type="project" value="UniProtKB-SubCell"/>
</dbReference>
<protein>
    <recommendedName>
        <fullName evidence="6">Mitochondrial ribosomal protein S36</fullName>
    </recommendedName>
</protein>
<proteinExistence type="inferred from homology"/>
<keyword evidence="2" id="KW-0496">Mitochondrion</keyword>
<dbReference type="RefSeq" id="XP_026870176.1">
    <property type="nucleotide sequence ID" value="XM_027014375.2"/>
</dbReference>
<evidence type="ECO:0000256" key="1">
    <source>
        <dbReference type="ARBA" id="ARBA00004173"/>
    </source>
</evidence>